<dbReference type="SUPFAM" id="SSF110849">
    <property type="entry name" value="ParB/Sulfiredoxin"/>
    <property type="match status" value="1"/>
</dbReference>
<dbReference type="InterPro" id="IPR029063">
    <property type="entry name" value="SAM-dependent_MTases_sf"/>
</dbReference>
<dbReference type="SMART" id="SM00470">
    <property type="entry name" value="ParB"/>
    <property type="match status" value="1"/>
</dbReference>
<dbReference type="GO" id="GO:0032259">
    <property type="term" value="P:methylation"/>
    <property type="evidence" value="ECO:0007669"/>
    <property type="project" value="UniProtKB-KW"/>
</dbReference>
<dbReference type="Pfam" id="PF01555">
    <property type="entry name" value="N6_N4_Mtase"/>
    <property type="match status" value="1"/>
</dbReference>
<organism evidence="7">
    <name type="scientific">Mycolicibacterium mucogenicum DSM 44124</name>
    <dbReference type="NCBI Taxonomy" id="1226753"/>
    <lineage>
        <taxon>Bacteria</taxon>
        <taxon>Bacillati</taxon>
        <taxon>Actinomycetota</taxon>
        <taxon>Actinomycetes</taxon>
        <taxon>Mycobacteriales</taxon>
        <taxon>Mycobacteriaceae</taxon>
        <taxon>Mycolicibacterium</taxon>
    </lineage>
</organism>
<dbReference type="InterPro" id="IPR003115">
    <property type="entry name" value="ParB_N"/>
</dbReference>
<evidence type="ECO:0000256" key="4">
    <source>
        <dbReference type="SAM" id="MobiDB-lite"/>
    </source>
</evidence>
<evidence type="ECO:0000313" key="7">
    <source>
        <dbReference type="EMBL" id="TLH51447.1"/>
    </source>
</evidence>
<dbReference type="InterPro" id="IPR036086">
    <property type="entry name" value="ParB/Sulfiredoxin_sf"/>
</dbReference>
<evidence type="ECO:0000313" key="8">
    <source>
        <dbReference type="Proteomes" id="UP000309231"/>
    </source>
</evidence>
<feature type="region of interest" description="Disordered" evidence="4">
    <location>
        <begin position="132"/>
        <end position="153"/>
    </location>
</feature>
<dbReference type="PRINTS" id="PR00506">
    <property type="entry name" value="D21N6MTFRASE"/>
</dbReference>
<dbReference type="PIRSF" id="PIRSF036758">
    <property type="entry name" value="Aden_M_ParB"/>
    <property type="match status" value="1"/>
</dbReference>
<dbReference type="AlphaFoldDB" id="A0A8H2J9D9"/>
<dbReference type="Gene3D" id="3.40.50.150">
    <property type="entry name" value="Vaccinia Virus protein VP39"/>
    <property type="match status" value="1"/>
</dbReference>
<dbReference type="REBASE" id="477797">
    <property type="entry name" value="M.Mmu44124ORF2920P"/>
</dbReference>
<keyword evidence="3" id="KW-0949">S-adenosyl-L-methionine</keyword>
<gene>
    <name evidence="6" type="ORF">C1S78_002920</name>
    <name evidence="7" type="ORF">C1S78_02930</name>
</gene>
<reference evidence="7" key="1">
    <citation type="submission" date="2018-01" db="EMBL/GenBank/DDBJ databases">
        <title>Comparative genomics of Mycobacterium mucogenicum and Mycobacterium neoaurum clade members emphasizing tRNA and non-coding RNA.</title>
        <authorList>
            <person name="Behra P.R.K."/>
            <person name="Pettersson B.M.F."/>
            <person name="Das S."/>
            <person name="Dasgupta S."/>
            <person name="Kirsebom L.A."/>
        </authorList>
    </citation>
    <scope>NUCLEOTIDE SEQUENCE</scope>
    <source>
        <strain evidence="7">DSM 44124</strain>
    </source>
</reference>
<name>A0A8H2J9D9_MYCMU</name>
<reference evidence="6 8" key="3">
    <citation type="journal article" date="2019" name="Sci. Rep.">
        <title>Insight into the biology of Mycobacterium mucogenicum and Mycobacterium neoaurum clade members.</title>
        <authorList>
            <person name="Behra P.R.K."/>
            <person name="Pettersson B.M.F."/>
            <person name="Ramesh M."/>
            <person name="Dasgupta S."/>
            <person name="Kirsebom L.A."/>
        </authorList>
    </citation>
    <scope>NUCLEOTIDE SEQUENCE [LARGE SCALE GENOMIC DNA]</scope>
    <source>
        <strain evidence="6 8">DSM 44124</strain>
    </source>
</reference>
<dbReference type="EMBL" id="POTL01000001">
    <property type="protein sequence ID" value="TLH51447.1"/>
    <property type="molecule type" value="Genomic_DNA"/>
</dbReference>
<evidence type="ECO:0000256" key="1">
    <source>
        <dbReference type="ARBA" id="ARBA00022603"/>
    </source>
</evidence>
<evidence type="ECO:0000259" key="5">
    <source>
        <dbReference type="SMART" id="SM00470"/>
    </source>
</evidence>
<proteinExistence type="predicted"/>
<dbReference type="InterPro" id="IPR002295">
    <property type="entry name" value="N4/N6-MTase_EcoPI_Mod-like"/>
</dbReference>
<evidence type="ECO:0000256" key="2">
    <source>
        <dbReference type="ARBA" id="ARBA00022679"/>
    </source>
</evidence>
<keyword evidence="2" id="KW-0808">Transferase</keyword>
<dbReference type="Pfam" id="PF02195">
    <property type="entry name" value="ParB_N"/>
    <property type="match status" value="1"/>
</dbReference>
<dbReference type="Proteomes" id="UP000309231">
    <property type="component" value="Chromosome"/>
</dbReference>
<dbReference type="KEGG" id="mmuc:C1S78_002920"/>
<dbReference type="GeneID" id="76723837"/>
<keyword evidence="1 7" id="KW-0489">Methyltransferase</keyword>
<dbReference type="InterPro" id="IPR002941">
    <property type="entry name" value="DNA_methylase_N4/N6"/>
</dbReference>
<dbReference type="EMBL" id="CP062008">
    <property type="protein sequence ID" value="QPG69996.1"/>
    <property type="molecule type" value="Genomic_DNA"/>
</dbReference>
<reference evidence="6 8" key="2">
    <citation type="journal article" date="2019" name="BMC Evol. Biol.">
        <title>Comparative genomics of Mycobacterium mucogenicum and Mycobacterium neoaurum clade members emphasizing tRNA and non-coding RNA.</title>
        <authorList>
            <person name="Behra P.R.K."/>
            <person name="Pettersson B.M.F."/>
            <person name="Das S."/>
            <person name="Dasgupta S."/>
            <person name="Kirsebom L.A."/>
        </authorList>
    </citation>
    <scope>NUCLEOTIDE SEQUENCE [LARGE SCALE GENOMIC DNA]</scope>
    <source>
        <strain evidence="6 8">DSM 44124</strain>
    </source>
</reference>
<sequence>MPDYRALAVDELQTFNHNPRRGDIAQIAVSLTKHGQYRPIVVNAGTLTGRVMEVLAGNHTLMAARSLDWPTIDCAVIDVDEQTARSIVLADNRLADLGDYDSNEIYELLSSLEDLSGTGFTDSDLLALERDLFPPEPHTDPDDAPPAPADPVSQLGQVWELGGHRLLVGSSTDLDAVRRLCGDVRPDAVWTDPPYGVEYVGKTKAALTIQNDGAAGLPDLLAGAFSNLVVVCRAGAPVYVAHADTERVTFETAMRGAGLLVRQNLVWVKNTMVLGRSDYHYQHEPILFAEVDDGSEKLKEHEPILYGFTPGAAGRLGRGGERWHGDNRQTTVFEVDKPPRNAQHPTMKPVALIQAMLRNSLRPGGVVYEPFAGSGSTLIAAHGLGSRAFCVELDPRYADVILRRFEAHTGIVPTLDGVPVSFMEVSSS</sequence>
<dbReference type="InterPro" id="IPR015840">
    <property type="entry name" value="DNA_MeTrfase_ParB"/>
</dbReference>
<dbReference type="SUPFAM" id="SSF53335">
    <property type="entry name" value="S-adenosyl-L-methionine-dependent methyltransferases"/>
    <property type="match status" value="1"/>
</dbReference>
<evidence type="ECO:0000313" key="6">
    <source>
        <dbReference type="EMBL" id="QPG69996.1"/>
    </source>
</evidence>
<feature type="compositionally biased region" description="Basic and acidic residues" evidence="4">
    <location>
        <begin position="132"/>
        <end position="141"/>
    </location>
</feature>
<keyword evidence="8" id="KW-1185">Reference proteome</keyword>
<protein>
    <submittedName>
        <fullName evidence="7">DNA modification methylase</fullName>
    </submittedName>
</protein>
<accession>A0A8H2J9D9</accession>
<feature type="domain" description="ParB-like N-terminal" evidence="5">
    <location>
        <begin position="5"/>
        <end position="93"/>
    </location>
</feature>
<dbReference type="RefSeq" id="WP_053854586.1">
    <property type="nucleotide sequence ID" value="NZ_ANBS01000001.1"/>
</dbReference>
<dbReference type="GO" id="GO:0008170">
    <property type="term" value="F:N-methyltransferase activity"/>
    <property type="evidence" value="ECO:0007669"/>
    <property type="project" value="InterPro"/>
</dbReference>
<evidence type="ECO:0000256" key="3">
    <source>
        <dbReference type="ARBA" id="ARBA00022691"/>
    </source>
</evidence>
<dbReference type="Gene3D" id="3.90.1530.10">
    <property type="entry name" value="Conserved hypothetical protein from pyrococcus furiosus pfu- 392566-001, ParB domain"/>
    <property type="match status" value="1"/>
</dbReference>
<dbReference type="GO" id="GO:0003677">
    <property type="term" value="F:DNA binding"/>
    <property type="evidence" value="ECO:0007669"/>
    <property type="project" value="InterPro"/>
</dbReference>